<dbReference type="GO" id="GO:0006364">
    <property type="term" value="P:rRNA processing"/>
    <property type="evidence" value="ECO:0007669"/>
    <property type="project" value="UniProtKB-KW"/>
</dbReference>
<dbReference type="Proteomes" id="UP000184474">
    <property type="component" value="Unassembled WGS sequence"/>
</dbReference>
<dbReference type="InterPro" id="IPR035996">
    <property type="entry name" value="4pyrrol_Methylase_sf"/>
</dbReference>
<keyword evidence="1" id="KW-0963">Cytoplasm</keyword>
<dbReference type="Gene3D" id="3.30.950.10">
    <property type="entry name" value="Methyltransferase, Cobalt-precorrin-4 Transmethylase, Domain 2"/>
    <property type="match status" value="1"/>
</dbReference>
<dbReference type="InterPro" id="IPR014777">
    <property type="entry name" value="4pyrrole_Mease_sub1"/>
</dbReference>
<dbReference type="InterPro" id="IPR014776">
    <property type="entry name" value="4pyrrole_Mease_sub2"/>
</dbReference>
<dbReference type="PANTHER" id="PTHR46111:SF2">
    <property type="entry name" value="SAM-DEPENDENT METHYLTRANSFERASE"/>
    <property type="match status" value="1"/>
</dbReference>
<sequence>MSGKLYLIPTVIADDTEEKVLSPQIKEVIQGLDYFLVENVRTARRYISKLKLGLVIEDLQFELLDKKTKRPQIEQYLAVVQRGRDVGIISESGCPGVADPGSEAVAVAHQLGIQVVPLVGPSSILMALMASGFNGQSFTFHGYIPIDKKDLTAKIKAMETATVQQRQTQLFMDTPYRNMKLFEELLKTCNGDTYLCVAKGVTGRDEYIKTKKIKDWKRERVDLHKVPVIFSIYS</sequence>
<keyword evidence="4 7" id="KW-0808">Transferase</keyword>
<dbReference type="InterPro" id="IPR000878">
    <property type="entry name" value="4pyrrol_Mease"/>
</dbReference>
<dbReference type="EMBL" id="FRAA01000006">
    <property type="protein sequence ID" value="SHK61419.1"/>
    <property type="molecule type" value="Genomic_DNA"/>
</dbReference>
<proteinExistence type="predicted"/>
<dbReference type="PIRSF" id="PIRSF005917">
    <property type="entry name" value="MTase_YraL"/>
    <property type="match status" value="1"/>
</dbReference>
<dbReference type="STRING" id="156994.SAMN04488028_106214"/>
<evidence type="ECO:0000256" key="1">
    <source>
        <dbReference type="ARBA" id="ARBA00022490"/>
    </source>
</evidence>
<name>A0A1M6TWV5_REIAG</name>
<gene>
    <name evidence="7" type="ORF">SAMN04488028_106214</name>
</gene>
<evidence type="ECO:0000259" key="6">
    <source>
        <dbReference type="Pfam" id="PF00590"/>
    </source>
</evidence>
<evidence type="ECO:0000313" key="8">
    <source>
        <dbReference type="Proteomes" id="UP000184474"/>
    </source>
</evidence>
<evidence type="ECO:0000256" key="2">
    <source>
        <dbReference type="ARBA" id="ARBA00022552"/>
    </source>
</evidence>
<accession>A0A1M6TWV5</accession>
<dbReference type="Pfam" id="PF00590">
    <property type="entry name" value="TP_methylase"/>
    <property type="match status" value="1"/>
</dbReference>
<dbReference type="Gene3D" id="3.40.1010.10">
    <property type="entry name" value="Cobalt-precorrin-4 Transmethylase, Domain 1"/>
    <property type="match status" value="1"/>
</dbReference>
<evidence type="ECO:0000313" key="7">
    <source>
        <dbReference type="EMBL" id="SHK61419.1"/>
    </source>
</evidence>
<protein>
    <submittedName>
        <fullName evidence="7">16S rRNA (Cytidine1402-2'-O)-methyltransferase</fullName>
    </submittedName>
</protein>
<keyword evidence="2" id="KW-0698">rRNA processing</keyword>
<dbReference type="SUPFAM" id="SSF53790">
    <property type="entry name" value="Tetrapyrrole methylase"/>
    <property type="match status" value="1"/>
</dbReference>
<keyword evidence="5" id="KW-0949">S-adenosyl-L-methionine</keyword>
<evidence type="ECO:0000256" key="3">
    <source>
        <dbReference type="ARBA" id="ARBA00022603"/>
    </source>
</evidence>
<organism evidence="7 8">
    <name type="scientific">Reichenbachiella agariperforans</name>
    <dbReference type="NCBI Taxonomy" id="156994"/>
    <lineage>
        <taxon>Bacteria</taxon>
        <taxon>Pseudomonadati</taxon>
        <taxon>Bacteroidota</taxon>
        <taxon>Cytophagia</taxon>
        <taxon>Cytophagales</taxon>
        <taxon>Reichenbachiellaceae</taxon>
        <taxon>Reichenbachiella</taxon>
    </lineage>
</organism>
<dbReference type="CDD" id="cd11649">
    <property type="entry name" value="RsmI_like"/>
    <property type="match status" value="1"/>
</dbReference>
<dbReference type="InterPro" id="IPR008189">
    <property type="entry name" value="rRNA_ssu_MeTfrase_I"/>
</dbReference>
<keyword evidence="3 7" id="KW-0489">Methyltransferase</keyword>
<evidence type="ECO:0000256" key="5">
    <source>
        <dbReference type="ARBA" id="ARBA00022691"/>
    </source>
</evidence>
<dbReference type="AlphaFoldDB" id="A0A1M6TWV5"/>
<evidence type="ECO:0000256" key="4">
    <source>
        <dbReference type="ARBA" id="ARBA00022679"/>
    </source>
</evidence>
<reference evidence="8" key="1">
    <citation type="submission" date="2016-11" db="EMBL/GenBank/DDBJ databases">
        <authorList>
            <person name="Varghese N."/>
            <person name="Submissions S."/>
        </authorList>
    </citation>
    <scope>NUCLEOTIDE SEQUENCE [LARGE SCALE GENOMIC DNA]</scope>
    <source>
        <strain evidence="8">DSM 26134</strain>
    </source>
</reference>
<dbReference type="RefSeq" id="WP_073124012.1">
    <property type="nucleotide sequence ID" value="NZ_FRAA01000006.1"/>
</dbReference>
<dbReference type="GO" id="GO:0008168">
    <property type="term" value="F:methyltransferase activity"/>
    <property type="evidence" value="ECO:0007669"/>
    <property type="project" value="UniProtKB-KW"/>
</dbReference>
<dbReference type="GO" id="GO:0032259">
    <property type="term" value="P:methylation"/>
    <property type="evidence" value="ECO:0007669"/>
    <property type="project" value="UniProtKB-KW"/>
</dbReference>
<feature type="domain" description="Tetrapyrrole methylase" evidence="6">
    <location>
        <begin position="68"/>
        <end position="214"/>
    </location>
</feature>
<keyword evidence="8" id="KW-1185">Reference proteome</keyword>
<dbReference type="PANTHER" id="PTHR46111">
    <property type="entry name" value="RIBOSOMAL RNA SMALL SUBUNIT METHYLTRANSFERASE I"/>
    <property type="match status" value="1"/>
</dbReference>